<organism evidence="2 3">
    <name type="scientific">Melipona quadrifasciata</name>
    <dbReference type="NCBI Taxonomy" id="166423"/>
    <lineage>
        <taxon>Eukaryota</taxon>
        <taxon>Metazoa</taxon>
        <taxon>Ecdysozoa</taxon>
        <taxon>Arthropoda</taxon>
        <taxon>Hexapoda</taxon>
        <taxon>Insecta</taxon>
        <taxon>Pterygota</taxon>
        <taxon>Neoptera</taxon>
        <taxon>Endopterygota</taxon>
        <taxon>Hymenoptera</taxon>
        <taxon>Apocrita</taxon>
        <taxon>Aculeata</taxon>
        <taxon>Apoidea</taxon>
        <taxon>Anthophila</taxon>
        <taxon>Apidae</taxon>
        <taxon>Melipona</taxon>
    </lineage>
</organism>
<name>A0A0M8ZV88_9HYME</name>
<protein>
    <submittedName>
        <fullName evidence="2">Uncharacterized protein</fullName>
    </submittedName>
</protein>
<feature type="region of interest" description="Disordered" evidence="1">
    <location>
        <begin position="66"/>
        <end position="89"/>
    </location>
</feature>
<evidence type="ECO:0000313" key="2">
    <source>
        <dbReference type="EMBL" id="KOX70696.1"/>
    </source>
</evidence>
<reference evidence="2 3" key="1">
    <citation type="submission" date="2015-07" db="EMBL/GenBank/DDBJ databases">
        <title>The genome of Melipona quadrifasciata.</title>
        <authorList>
            <person name="Pan H."/>
            <person name="Kapheim K."/>
        </authorList>
    </citation>
    <scope>NUCLEOTIDE SEQUENCE [LARGE SCALE GENOMIC DNA]</scope>
    <source>
        <strain evidence="2">0111107301</strain>
        <tissue evidence="2">Whole body</tissue>
    </source>
</reference>
<proteinExistence type="predicted"/>
<sequence length="136" mass="15160">MRRDAHTVRLFDVSCLQRSFMMHLTAQVTTPDENNLISGLVPHFTPNISGRKSHLGDIINAISYPGLKESPRTSPPLIGQSGQRKSRRNQFNVLSMSLRESGSDFEESSKLGLKKRVSKCSLILATRSFPKHPLTA</sequence>
<gene>
    <name evidence="2" type="ORF">WN51_02120</name>
</gene>
<keyword evidence="3" id="KW-1185">Reference proteome</keyword>
<evidence type="ECO:0000256" key="1">
    <source>
        <dbReference type="SAM" id="MobiDB-lite"/>
    </source>
</evidence>
<dbReference type="EMBL" id="KQ435851">
    <property type="protein sequence ID" value="KOX70696.1"/>
    <property type="molecule type" value="Genomic_DNA"/>
</dbReference>
<accession>A0A0M8ZV88</accession>
<evidence type="ECO:0000313" key="3">
    <source>
        <dbReference type="Proteomes" id="UP000053105"/>
    </source>
</evidence>
<dbReference type="AlphaFoldDB" id="A0A0M8ZV88"/>
<dbReference type="Proteomes" id="UP000053105">
    <property type="component" value="Unassembled WGS sequence"/>
</dbReference>